<keyword evidence="5" id="KW-0862">Zinc</keyword>
<sequence>MREADPNGMSSVPERSEIDAAYKWDLDGIYADDEAWEAAYEAVSEQIDELRAYEGRVTADAATLLELLELREEIFRELRQVMTYAQLRSAEDTRNQEYQAMSAKASSLGSEASSAISYLEPELQSLSDADVAAFLDDEPGLVEYEHYLDDVLRMKPHTRSSEVEEVLADLSEVTDAPGEIYSMLTNADMTYGVVEDPDGEEVEITQANFTKLQTNPDREFRRRVHETFYDEWADVRNTVGTSLEKAVREHVTSAEIRDYDSARAAALDGSNVPVEVYDTLVDTVDDNLGTLHRHAELKAQALGVDQLESHDLYMSLTGDQGPDVEYEQAREWVIEAVAPLGDAYQDRLAEGLDSRWVDVYENRGKRSGAFSSGTYDTQPYIMMNYQDDIASMFTLAHELGHSMHSELAGDAQPWHDASYEIFVAEIASTVNETLLTHHLLDTVEDDELRTHVLDEYLERFRSTLFRQTMFATFEQRIHERVEAGEALTPDAFDEMYADLKGDYYAPAELTGGIEREWQRIPHFYYDFYVYQYATGISAAAAIVERVLDEGESAAADYREMLKAGGSKYPLDVVELAGIDMASSDPIESAVGVYDDYLDDIAALLDLE</sequence>
<evidence type="ECO:0000259" key="7">
    <source>
        <dbReference type="Pfam" id="PF01432"/>
    </source>
</evidence>
<reference evidence="9" key="2">
    <citation type="submission" date="2023-12" db="EMBL/GenBank/DDBJ databases">
        <authorList>
            <person name="Sun Q."/>
            <person name="Inoue M."/>
        </authorList>
    </citation>
    <scope>NUCLEOTIDE SEQUENCE</scope>
    <source>
        <strain evidence="9">JCM 14265</strain>
    </source>
</reference>
<dbReference type="GO" id="GO:0006518">
    <property type="term" value="P:peptide metabolic process"/>
    <property type="evidence" value="ECO:0007669"/>
    <property type="project" value="TreeGrafter"/>
</dbReference>
<organism evidence="9 10">
    <name type="scientific">Halorubrum ejinorense</name>
    <dbReference type="NCBI Taxonomy" id="425309"/>
    <lineage>
        <taxon>Archaea</taxon>
        <taxon>Methanobacteriati</taxon>
        <taxon>Methanobacteriota</taxon>
        <taxon>Stenosarchaea group</taxon>
        <taxon>Halobacteria</taxon>
        <taxon>Halobacteriales</taxon>
        <taxon>Haloferacaceae</taxon>
        <taxon>Halorubrum</taxon>
    </lineage>
</organism>
<comment type="cofactor">
    <cofactor evidence="1">
        <name>Zn(2+)</name>
        <dbReference type="ChEBI" id="CHEBI:29105"/>
    </cofactor>
</comment>
<keyword evidence="6" id="KW-0482">Metalloprotease</keyword>
<keyword evidence="2" id="KW-0645">Protease</keyword>
<evidence type="ECO:0000256" key="4">
    <source>
        <dbReference type="ARBA" id="ARBA00022801"/>
    </source>
</evidence>
<accession>A0AAV3SMY2</accession>
<evidence type="ECO:0000313" key="9">
    <source>
        <dbReference type="EMBL" id="GAA0532627.1"/>
    </source>
</evidence>
<dbReference type="AlphaFoldDB" id="A0AAV3SMY2"/>
<dbReference type="InterPro" id="IPR013647">
    <property type="entry name" value="OligopepF_N_dom"/>
</dbReference>
<evidence type="ECO:0000256" key="3">
    <source>
        <dbReference type="ARBA" id="ARBA00022723"/>
    </source>
</evidence>
<gene>
    <name evidence="9" type="primary">pepF</name>
    <name evidence="9" type="ORF">GCM10008994_04200</name>
</gene>
<protein>
    <submittedName>
        <fullName evidence="9">Oligoendopeptidase F</fullName>
    </submittedName>
</protein>
<evidence type="ECO:0000259" key="8">
    <source>
        <dbReference type="Pfam" id="PF08439"/>
    </source>
</evidence>
<proteinExistence type="predicted"/>
<evidence type="ECO:0000256" key="2">
    <source>
        <dbReference type="ARBA" id="ARBA00022670"/>
    </source>
</evidence>
<dbReference type="NCBIfam" id="TIGR00181">
    <property type="entry name" value="pepF"/>
    <property type="match status" value="1"/>
</dbReference>
<dbReference type="Pfam" id="PF08439">
    <property type="entry name" value="Peptidase_M3_N"/>
    <property type="match status" value="1"/>
</dbReference>
<dbReference type="Gene3D" id="1.10.1370.20">
    <property type="entry name" value="Oligoendopeptidase f, C-terminal domain"/>
    <property type="match status" value="1"/>
</dbReference>
<dbReference type="Proteomes" id="UP001501425">
    <property type="component" value="Unassembled WGS sequence"/>
</dbReference>
<dbReference type="GO" id="GO:0004222">
    <property type="term" value="F:metalloendopeptidase activity"/>
    <property type="evidence" value="ECO:0007669"/>
    <property type="project" value="InterPro"/>
</dbReference>
<feature type="domain" description="Oligopeptidase F N-terminal" evidence="8">
    <location>
        <begin position="122"/>
        <end position="191"/>
    </location>
</feature>
<dbReference type="GO" id="GO:0046872">
    <property type="term" value="F:metal ion binding"/>
    <property type="evidence" value="ECO:0007669"/>
    <property type="project" value="UniProtKB-KW"/>
</dbReference>
<dbReference type="InterPro" id="IPR001567">
    <property type="entry name" value="Pept_M3A_M3B_dom"/>
</dbReference>
<name>A0AAV3SMY2_9EURY</name>
<reference evidence="9" key="1">
    <citation type="journal article" date="2014" name="Int. J. Syst. Evol. Microbiol.">
        <title>Complete genome sequence of Corynebacterium casei LMG S-19264T (=DSM 44701T), isolated from a smear-ripened cheese.</title>
        <authorList>
            <consortium name="US DOE Joint Genome Institute (JGI-PGF)"/>
            <person name="Walter F."/>
            <person name="Albersmeier A."/>
            <person name="Kalinowski J."/>
            <person name="Ruckert C."/>
        </authorList>
    </citation>
    <scope>NUCLEOTIDE SEQUENCE</scope>
    <source>
        <strain evidence="9">JCM 14265</strain>
    </source>
</reference>
<keyword evidence="4" id="KW-0378">Hydrolase</keyword>
<dbReference type="EMBL" id="BAAADQ010000001">
    <property type="protein sequence ID" value="GAA0532627.1"/>
    <property type="molecule type" value="Genomic_DNA"/>
</dbReference>
<dbReference type="CDD" id="cd09608">
    <property type="entry name" value="M3B_PepF"/>
    <property type="match status" value="1"/>
</dbReference>
<keyword evidence="3" id="KW-0479">Metal-binding</keyword>
<dbReference type="Pfam" id="PF01432">
    <property type="entry name" value="Peptidase_M3"/>
    <property type="match status" value="1"/>
</dbReference>
<comment type="caution">
    <text evidence="9">The sequence shown here is derived from an EMBL/GenBank/DDBJ whole genome shotgun (WGS) entry which is preliminary data.</text>
</comment>
<dbReference type="InterPro" id="IPR045090">
    <property type="entry name" value="Pept_M3A_M3B"/>
</dbReference>
<dbReference type="InterPro" id="IPR042088">
    <property type="entry name" value="OligoPept_F_C"/>
</dbReference>
<evidence type="ECO:0000313" key="10">
    <source>
        <dbReference type="Proteomes" id="UP001501425"/>
    </source>
</evidence>
<evidence type="ECO:0000256" key="5">
    <source>
        <dbReference type="ARBA" id="ARBA00022833"/>
    </source>
</evidence>
<dbReference type="Gene3D" id="1.20.140.70">
    <property type="entry name" value="Oligopeptidase f, N-terminal domain"/>
    <property type="match status" value="1"/>
</dbReference>
<evidence type="ECO:0000256" key="1">
    <source>
        <dbReference type="ARBA" id="ARBA00001947"/>
    </source>
</evidence>
<evidence type="ECO:0000256" key="6">
    <source>
        <dbReference type="ARBA" id="ARBA00023049"/>
    </source>
</evidence>
<dbReference type="SUPFAM" id="SSF55486">
    <property type="entry name" value="Metalloproteases ('zincins'), catalytic domain"/>
    <property type="match status" value="1"/>
</dbReference>
<dbReference type="InterPro" id="IPR004438">
    <property type="entry name" value="Peptidase_M3B"/>
</dbReference>
<feature type="domain" description="Peptidase M3A/M3B catalytic" evidence="7">
    <location>
        <begin position="212"/>
        <end position="591"/>
    </location>
</feature>
<dbReference type="PANTHER" id="PTHR11804">
    <property type="entry name" value="PROTEASE M3 THIMET OLIGOPEPTIDASE-RELATED"/>
    <property type="match status" value="1"/>
</dbReference>
<dbReference type="PANTHER" id="PTHR11804:SF84">
    <property type="entry name" value="SACCHAROLYSIN"/>
    <property type="match status" value="1"/>
</dbReference>
<dbReference type="Gene3D" id="1.10.287.830">
    <property type="entry name" value="putative peptidase helix hairpin domain like"/>
    <property type="match status" value="1"/>
</dbReference>
<dbReference type="GO" id="GO:0006508">
    <property type="term" value="P:proteolysis"/>
    <property type="evidence" value="ECO:0007669"/>
    <property type="project" value="UniProtKB-KW"/>
</dbReference>